<evidence type="ECO:0000313" key="2">
    <source>
        <dbReference type="EMBL" id="KAJ8897386.1"/>
    </source>
</evidence>
<accession>A0ABQ9IL46</accession>
<protein>
    <submittedName>
        <fullName evidence="2">Uncharacterized protein</fullName>
    </submittedName>
</protein>
<keyword evidence="3" id="KW-1185">Reference proteome</keyword>
<evidence type="ECO:0000256" key="1">
    <source>
        <dbReference type="SAM" id="MobiDB-lite"/>
    </source>
</evidence>
<feature type="region of interest" description="Disordered" evidence="1">
    <location>
        <begin position="23"/>
        <end position="45"/>
    </location>
</feature>
<evidence type="ECO:0000313" key="3">
    <source>
        <dbReference type="Proteomes" id="UP001159363"/>
    </source>
</evidence>
<organism evidence="2 3">
    <name type="scientific">Dryococelus australis</name>
    <dbReference type="NCBI Taxonomy" id="614101"/>
    <lineage>
        <taxon>Eukaryota</taxon>
        <taxon>Metazoa</taxon>
        <taxon>Ecdysozoa</taxon>
        <taxon>Arthropoda</taxon>
        <taxon>Hexapoda</taxon>
        <taxon>Insecta</taxon>
        <taxon>Pterygota</taxon>
        <taxon>Neoptera</taxon>
        <taxon>Polyneoptera</taxon>
        <taxon>Phasmatodea</taxon>
        <taxon>Verophasmatodea</taxon>
        <taxon>Anareolatae</taxon>
        <taxon>Phasmatidae</taxon>
        <taxon>Eurycanthinae</taxon>
        <taxon>Dryococelus</taxon>
    </lineage>
</organism>
<dbReference type="EMBL" id="JARBHB010000001">
    <property type="protein sequence ID" value="KAJ8897386.1"/>
    <property type="molecule type" value="Genomic_DNA"/>
</dbReference>
<proteinExistence type="predicted"/>
<reference evidence="2 3" key="1">
    <citation type="submission" date="2023-02" db="EMBL/GenBank/DDBJ databases">
        <title>LHISI_Scaffold_Assembly.</title>
        <authorList>
            <person name="Stuart O.P."/>
            <person name="Cleave R."/>
            <person name="Magrath M.J.L."/>
            <person name="Mikheyev A.S."/>
        </authorList>
    </citation>
    <scope>NUCLEOTIDE SEQUENCE [LARGE SCALE GENOMIC DNA]</scope>
    <source>
        <strain evidence="2">Daus_M_001</strain>
        <tissue evidence="2">Leg muscle</tissue>
    </source>
</reference>
<gene>
    <name evidence="2" type="ORF">PR048_002732</name>
</gene>
<dbReference type="Proteomes" id="UP001159363">
    <property type="component" value="Chromosome 1"/>
</dbReference>
<feature type="compositionally biased region" description="Polar residues" evidence="1">
    <location>
        <begin position="23"/>
        <end position="35"/>
    </location>
</feature>
<name>A0ABQ9IL46_9NEOP</name>
<comment type="caution">
    <text evidence="2">The sequence shown here is derived from an EMBL/GenBank/DDBJ whole genome shotgun (WGS) entry which is preliminary data.</text>
</comment>
<sequence length="266" mass="29241">MPSRSMSSPVPFTIFRVFCTPTSRSKTDTSSTYSRRTQHHENTARQFRAPARSGYGALLARASVILTTPTFLGQIKEEKAGTLSFKSPAVQPAKVEPWASRKRDGHAGTWPNAHSFSDDYRKEKGYIGQESVLHTALRYNCCPFQAVCTRADIDRGGAADSCALYSPRKMVESNKISGSRDKYTRIIDPIRPSAVVHFGVAVMQRLERLSPTEPNRVRFQAAVAPGFSHAGSVPDDASGRRVFSGISRTCVPALLHTHLTSPSFPL</sequence>